<keyword evidence="3" id="KW-1185">Reference proteome</keyword>
<feature type="region of interest" description="Disordered" evidence="1">
    <location>
        <begin position="1"/>
        <end position="127"/>
    </location>
</feature>
<evidence type="ECO:0000313" key="2">
    <source>
        <dbReference type="EMBL" id="KAJ1373380.1"/>
    </source>
</evidence>
<feature type="compositionally biased region" description="Basic and acidic residues" evidence="1">
    <location>
        <begin position="1"/>
        <end position="11"/>
    </location>
</feature>
<evidence type="ECO:0000256" key="1">
    <source>
        <dbReference type="SAM" id="MobiDB-lite"/>
    </source>
</evidence>
<organism evidence="2 3">
    <name type="scientific">Parelaphostrongylus tenuis</name>
    <name type="common">Meningeal worm</name>
    <dbReference type="NCBI Taxonomy" id="148309"/>
    <lineage>
        <taxon>Eukaryota</taxon>
        <taxon>Metazoa</taxon>
        <taxon>Ecdysozoa</taxon>
        <taxon>Nematoda</taxon>
        <taxon>Chromadorea</taxon>
        <taxon>Rhabditida</taxon>
        <taxon>Rhabditina</taxon>
        <taxon>Rhabditomorpha</taxon>
        <taxon>Strongyloidea</taxon>
        <taxon>Metastrongylidae</taxon>
        <taxon>Parelaphostrongylus</taxon>
    </lineage>
</organism>
<gene>
    <name evidence="2" type="ORF">KIN20_035760</name>
</gene>
<dbReference type="Proteomes" id="UP001196413">
    <property type="component" value="Unassembled WGS sequence"/>
</dbReference>
<accession>A0AAD5RC45</accession>
<comment type="caution">
    <text evidence="2">The sequence shown here is derived from an EMBL/GenBank/DDBJ whole genome shotgun (WGS) entry which is preliminary data.</text>
</comment>
<sequence length="127" mass="14421">MRIIRGSKEEQSMSSKLPPAVTRPRLSERDPPSGNDLDWITSNSVECERKRKISPEGQAKESISRPQPHQRKDVKTLASALGRRFRNSRLPPPLAAARRTKQTEHEVFTIRTSQHPHRGEHPVGCQT</sequence>
<name>A0AAD5RC45_PARTN</name>
<reference evidence="2" key="1">
    <citation type="submission" date="2021-06" db="EMBL/GenBank/DDBJ databases">
        <title>Parelaphostrongylus tenuis whole genome reference sequence.</title>
        <authorList>
            <person name="Garwood T.J."/>
            <person name="Larsen P.A."/>
            <person name="Fountain-Jones N.M."/>
            <person name="Garbe J.R."/>
            <person name="Macchietto M.G."/>
            <person name="Kania S.A."/>
            <person name="Gerhold R.W."/>
            <person name="Richards J.E."/>
            <person name="Wolf T.M."/>
        </authorList>
    </citation>
    <scope>NUCLEOTIDE SEQUENCE</scope>
    <source>
        <strain evidence="2">MNPRO001-30</strain>
        <tissue evidence="2">Meninges</tissue>
    </source>
</reference>
<dbReference type="AlphaFoldDB" id="A0AAD5RC45"/>
<protein>
    <submittedName>
        <fullName evidence="2">Uncharacterized protein</fullName>
    </submittedName>
</protein>
<proteinExistence type="predicted"/>
<dbReference type="EMBL" id="JAHQIW010007270">
    <property type="protein sequence ID" value="KAJ1373380.1"/>
    <property type="molecule type" value="Genomic_DNA"/>
</dbReference>
<evidence type="ECO:0000313" key="3">
    <source>
        <dbReference type="Proteomes" id="UP001196413"/>
    </source>
</evidence>